<name>A0AAV7LMS2_PLEWA</name>
<dbReference type="Proteomes" id="UP001066276">
    <property type="component" value="Chromosome 11"/>
</dbReference>
<sequence>MTAEIACAFTAYLGDKYSSQLDLGSTQTMDRFLHIILVPQLGKATDKSLKGDILEGEIADALSRLKYGKTQGRNGLLLEFSRHVRRHVVKPI</sequence>
<accession>A0AAV7LMS2</accession>
<dbReference type="EMBL" id="JANPWB010000015">
    <property type="protein sequence ID" value="KAJ1092847.1"/>
    <property type="molecule type" value="Genomic_DNA"/>
</dbReference>
<comment type="caution">
    <text evidence="1">The sequence shown here is derived from an EMBL/GenBank/DDBJ whole genome shotgun (WGS) entry which is preliminary data.</text>
</comment>
<evidence type="ECO:0000313" key="1">
    <source>
        <dbReference type="EMBL" id="KAJ1092847.1"/>
    </source>
</evidence>
<keyword evidence="2" id="KW-1185">Reference proteome</keyword>
<dbReference type="AlphaFoldDB" id="A0AAV7LMS2"/>
<reference evidence="1" key="1">
    <citation type="journal article" date="2022" name="bioRxiv">
        <title>Sequencing and chromosome-scale assembly of the giantPleurodeles waltlgenome.</title>
        <authorList>
            <person name="Brown T."/>
            <person name="Elewa A."/>
            <person name="Iarovenko S."/>
            <person name="Subramanian E."/>
            <person name="Araus A.J."/>
            <person name="Petzold A."/>
            <person name="Susuki M."/>
            <person name="Suzuki K.-i.T."/>
            <person name="Hayashi T."/>
            <person name="Toyoda A."/>
            <person name="Oliveira C."/>
            <person name="Osipova E."/>
            <person name="Leigh N.D."/>
            <person name="Simon A."/>
            <person name="Yun M.H."/>
        </authorList>
    </citation>
    <scope>NUCLEOTIDE SEQUENCE</scope>
    <source>
        <strain evidence="1">20211129_DDA</strain>
        <tissue evidence="1">Liver</tissue>
    </source>
</reference>
<protein>
    <submittedName>
        <fullName evidence="1">Uncharacterized protein</fullName>
    </submittedName>
</protein>
<evidence type="ECO:0000313" key="2">
    <source>
        <dbReference type="Proteomes" id="UP001066276"/>
    </source>
</evidence>
<organism evidence="1 2">
    <name type="scientific">Pleurodeles waltl</name>
    <name type="common">Iberian ribbed newt</name>
    <dbReference type="NCBI Taxonomy" id="8319"/>
    <lineage>
        <taxon>Eukaryota</taxon>
        <taxon>Metazoa</taxon>
        <taxon>Chordata</taxon>
        <taxon>Craniata</taxon>
        <taxon>Vertebrata</taxon>
        <taxon>Euteleostomi</taxon>
        <taxon>Amphibia</taxon>
        <taxon>Batrachia</taxon>
        <taxon>Caudata</taxon>
        <taxon>Salamandroidea</taxon>
        <taxon>Salamandridae</taxon>
        <taxon>Pleurodelinae</taxon>
        <taxon>Pleurodeles</taxon>
    </lineage>
</organism>
<proteinExistence type="predicted"/>
<gene>
    <name evidence="1" type="ORF">NDU88_005957</name>
</gene>